<dbReference type="EMBL" id="RKQG01000001">
    <property type="protein sequence ID" value="RPE37072.1"/>
    <property type="molecule type" value="Genomic_DNA"/>
</dbReference>
<evidence type="ECO:0000313" key="4">
    <source>
        <dbReference type="Proteomes" id="UP000266906"/>
    </source>
</evidence>
<feature type="compositionally biased region" description="Gly residues" evidence="1">
    <location>
        <begin position="203"/>
        <end position="212"/>
    </location>
</feature>
<comment type="caution">
    <text evidence="3">The sequence shown here is derived from an EMBL/GenBank/DDBJ whole genome shotgun (WGS) entry which is preliminary data.</text>
</comment>
<protein>
    <submittedName>
        <fullName evidence="3">Uncharacterized protein</fullName>
    </submittedName>
</protein>
<dbReference type="AlphaFoldDB" id="A0A3N4RUQ3"/>
<evidence type="ECO:0000313" key="3">
    <source>
        <dbReference type="EMBL" id="RPE37072.1"/>
    </source>
</evidence>
<gene>
    <name evidence="3" type="ORF">EDD38_5458</name>
</gene>
<dbReference type="RefSeq" id="WP_123819858.1">
    <property type="nucleotide sequence ID" value="NZ_RKQG01000001.1"/>
</dbReference>
<dbReference type="Proteomes" id="UP000266906">
    <property type="component" value="Unassembled WGS sequence"/>
</dbReference>
<feature type="region of interest" description="Disordered" evidence="1">
    <location>
        <begin position="200"/>
        <end position="224"/>
    </location>
</feature>
<keyword evidence="4" id="KW-1185">Reference proteome</keyword>
<feature type="transmembrane region" description="Helical" evidence="2">
    <location>
        <begin position="68"/>
        <end position="89"/>
    </location>
</feature>
<evidence type="ECO:0000256" key="2">
    <source>
        <dbReference type="SAM" id="Phobius"/>
    </source>
</evidence>
<proteinExistence type="predicted"/>
<organism evidence="3 4">
    <name type="scientific">Kitasatospora cineracea</name>
    <dbReference type="NCBI Taxonomy" id="88074"/>
    <lineage>
        <taxon>Bacteria</taxon>
        <taxon>Bacillati</taxon>
        <taxon>Actinomycetota</taxon>
        <taxon>Actinomycetes</taxon>
        <taxon>Kitasatosporales</taxon>
        <taxon>Streptomycetaceae</taxon>
        <taxon>Kitasatospora</taxon>
    </lineage>
</organism>
<keyword evidence="2" id="KW-1133">Transmembrane helix</keyword>
<sequence length="224" mass="23438">MADRALLRPGPDSTTDLVLHKGGGSYAWVVPLSLAGAAQSLMVPVMLGAITATVAIVALVIGTDAATVAQIVLAIAAIEAALAAPLLVWMELTTVRRLRFAPAQAPTRFRTVRAARPGPWQPITQLCGVRLEYRLTEPYPGDQRPATDQLTVRFDLAGDELKWNPPALTSPQQLHKALTALLGPAGVRVELVTERIVRTRPGHGTGWNGGGSASANSGGFSGGG</sequence>
<accession>A0A3N4RUQ3</accession>
<name>A0A3N4RUQ3_9ACTN</name>
<keyword evidence="2" id="KW-0472">Membrane</keyword>
<evidence type="ECO:0000256" key="1">
    <source>
        <dbReference type="SAM" id="MobiDB-lite"/>
    </source>
</evidence>
<keyword evidence="2" id="KW-0812">Transmembrane</keyword>
<reference evidence="3 4" key="1">
    <citation type="submission" date="2018-11" db="EMBL/GenBank/DDBJ databases">
        <title>Sequencing the genomes of 1000 actinobacteria strains.</title>
        <authorList>
            <person name="Klenk H.-P."/>
        </authorList>
    </citation>
    <scope>NUCLEOTIDE SEQUENCE [LARGE SCALE GENOMIC DNA]</scope>
    <source>
        <strain evidence="3 4">DSM 44781</strain>
    </source>
</reference>
<feature type="transmembrane region" description="Helical" evidence="2">
    <location>
        <begin position="41"/>
        <end position="62"/>
    </location>
</feature>